<dbReference type="AlphaFoldDB" id="A0A0A9EUT9"/>
<feature type="chain" id="PRO_5002061992" evidence="1">
    <location>
        <begin position="24"/>
        <end position="55"/>
    </location>
</feature>
<evidence type="ECO:0000313" key="2">
    <source>
        <dbReference type="EMBL" id="JAE04505.1"/>
    </source>
</evidence>
<sequence length="55" mass="6281">MCFNKRRKITFLSFVVAKVTCHAQDCPSEWSAAIMRRSLSRNEGSRNLATKAHIL</sequence>
<organism evidence="2">
    <name type="scientific">Arundo donax</name>
    <name type="common">Giant reed</name>
    <name type="synonym">Donax arundinaceus</name>
    <dbReference type="NCBI Taxonomy" id="35708"/>
    <lineage>
        <taxon>Eukaryota</taxon>
        <taxon>Viridiplantae</taxon>
        <taxon>Streptophyta</taxon>
        <taxon>Embryophyta</taxon>
        <taxon>Tracheophyta</taxon>
        <taxon>Spermatophyta</taxon>
        <taxon>Magnoliopsida</taxon>
        <taxon>Liliopsida</taxon>
        <taxon>Poales</taxon>
        <taxon>Poaceae</taxon>
        <taxon>PACMAD clade</taxon>
        <taxon>Arundinoideae</taxon>
        <taxon>Arundineae</taxon>
        <taxon>Arundo</taxon>
    </lineage>
</organism>
<reference evidence="2" key="2">
    <citation type="journal article" date="2015" name="Data Brief">
        <title>Shoot transcriptome of the giant reed, Arundo donax.</title>
        <authorList>
            <person name="Barrero R.A."/>
            <person name="Guerrero F.D."/>
            <person name="Moolhuijzen P."/>
            <person name="Goolsby J.A."/>
            <person name="Tidwell J."/>
            <person name="Bellgard S.E."/>
            <person name="Bellgard M.I."/>
        </authorList>
    </citation>
    <scope>NUCLEOTIDE SEQUENCE</scope>
    <source>
        <tissue evidence="2">Shoot tissue taken approximately 20 cm above the soil surface</tissue>
    </source>
</reference>
<feature type="signal peptide" evidence="1">
    <location>
        <begin position="1"/>
        <end position="23"/>
    </location>
</feature>
<name>A0A0A9EUT9_ARUDO</name>
<accession>A0A0A9EUT9</accession>
<protein>
    <submittedName>
        <fullName evidence="2">Uncharacterized protein</fullName>
    </submittedName>
</protein>
<evidence type="ECO:0000256" key="1">
    <source>
        <dbReference type="SAM" id="SignalP"/>
    </source>
</evidence>
<keyword evidence="1" id="KW-0732">Signal</keyword>
<reference evidence="2" key="1">
    <citation type="submission" date="2014-09" db="EMBL/GenBank/DDBJ databases">
        <authorList>
            <person name="Magalhaes I.L.F."/>
            <person name="Oliveira U."/>
            <person name="Santos F.R."/>
            <person name="Vidigal T.H.D.A."/>
            <person name="Brescovit A.D."/>
            <person name="Santos A.J."/>
        </authorList>
    </citation>
    <scope>NUCLEOTIDE SEQUENCE</scope>
    <source>
        <tissue evidence="2">Shoot tissue taken approximately 20 cm above the soil surface</tissue>
    </source>
</reference>
<proteinExistence type="predicted"/>
<dbReference type="EMBL" id="GBRH01193391">
    <property type="protein sequence ID" value="JAE04505.1"/>
    <property type="molecule type" value="Transcribed_RNA"/>
</dbReference>